<evidence type="ECO:0000313" key="10">
    <source>
        <dbReference type="Proteomes" id="UP000333828"/>
    </source>
</evidence>
<feature type="modified residue" description="4-aspartylphosphate" evidence="6">
    <location>
        <position position="61"/>
    </location>
</feature>
<name>A0A5E4SX59_9BURK</name>
<evidence type="ECO:0000256" key="2">
    <source>
        <dbReference type="ARBA" id="ARBA00022801"/>
    </source>
</evidence>
<evidence type="ECO:0000313" key="9">
    <source>
        <dbReference type="EMBL" id="VVD79622.1"/>
    </source>
</evidence>
<feature type="domain" description="Response regulatory" evidence="8">
    <location>
        <begin position="10"/>
        <end position="128"/>
    </location>
</feature>
<dbReference type="Gene3D" id="3.40.50.2300">
    <property type="match status" value="1"/>
</dbReference>
<dbReference type="EMBL" id="CABPSI010000001">
    <property type="protein sequence ID" value="VVD79622.1"/>
    <property type="molecule type" value="Genomic_DNA"/>
</dbReference>
<dbReference type="PANTHER" id="PTHR44688:SF16">
    <property type="entry name" value="DNA-BINDING TRANSCRIPTIONAL ACTIVATOR DEVR_DOSR"/>
    <property type="match status" value="1"/>
</dbReference>
<dbReference type="InterPro" id="IPR000792">
    <property type="entry name" value="Tscrpt_reg_LuxR_C"/>
</dbReference>
<evidence type="ECO:0000256" key="1">
    <source>
        <dbReference type="ARBA" id="ARBA00022553"/>
    </source>
</evidence>
<dbReference type="GO" id="GO:0000160">
    <property type="term" value="P:phosphorelay signal transduction system"/>
    <property type="evidence" value="ECO:0007669"/>
    <property type="project" value="InterPro"/>
</dbReference>
<dbReference type="PRINTS" id="PR00038">
    <property type="entry name" value="HTHLUXR"/>
</dbReference>
<protein>
    <submittedName>
        <fullName evidence="9">LuxR family transcriptional regulator</fullName>
    </submittedName>
</protein>
<dbReference type="InterPro" id="IPR016032">
    <property type="entry name" value="Sig_transdc_resp-reg_C-effctor"/>
</dbReference>
<keyword evidence="3" id="KW-0805">Transcription regulation</keyword>
<dbReference type="PROSITE" id="PS00622">
    <property type="entry name" value="HTH_LUXR_1"/>
    <property type="match status" value="1"/>
</dbReference>
<dbReference type="Pfam" id="PF00072">
    <property type="entry name" value="Response_reg"/>
    <property type="match status" value="1"/>
</dbReference>
<evidence type="ECO:0000256" key="3">
    <source>
        <dbReference type="ARBA" id="ARBA00023015"/>
    </source>
</evidence>
<dbReference type="PROSITE" id="PS50110">
    <property type="entry name" value="RESPONSE_REGULATORY"/>
    <property type="match status" value="1"/>
</dbReference>
<reference evidence="9 10" key="1">
    <citation type="submission" date="2019-08" db="EMBL/GenBank/DDBJ databases">
        <authorList>
            <person name="Peeters C."/>
        </authorList>
    </citation>
    <scope>NUCLEOTIDE SEQUENCE [LARGE SCALE GENOMIC DNA]</scope>
    <source>
        <strain evidence="9 10">LMG 31115</strain>
    </source>
</reference>
<dbReference type="GO" id="GO:0003677">
    <property type="term" value="F:DNA binding"/>
    <property type="evidence" value="ECO:0007669"/>
    <property type="project" value="UniProtKB-KW"/>
</dbReference>
<dbReference type="CDD" id="cd17535">
    <property type="entry name" value="REC_NarL-like"/>
    <property type="match status" value="1"/>
</dbReference>
<dbReference type="Proteomes" id="UP000333828">
    <property type="component" value="Unassembled WGS sequence"/>
</dbReference>
<dbReference type="PROSITE" id="PS00758">
    <property type="entry name" value="ARGE_DAPE_CPG2_1"/>
    <property type="match status" value="1"/>
</dbReference>
<dbReference type="InterPro" id="IPR058245">
    <property type="entry name" value="NreC/VraR/RcsB-like_REC"/>
</dbReference>
<keyword evidence="4" id="KW-0238">DNA-binding</keyword>
<evidence type="ECO:0000256" key="5">
    <source>
        <dbReference type="ARBA" id="ARBA00023163"/>
    </source>
</evidence>
<dbReference type="GO" id="GO:0006355">
    <property type="term" value="P:regulation of DNA-templated transcription"/>
    <property type="evidence" value="ECO:0007669"/>
    <property type="project" value="InterPro"/>
</dbReference>
<evidence type="ECO:0000259" key="8">
    <source>
        <dbReference type="PROSITE" id="PS50110"/>
    </source>
</evidence>
<dbReference type="SUPFAM" id="SSF52172">
    <property type="entry name" value="CheY-like"/>
    <property type="match status" value="1"/>
</dbReference>
<dbReference type="PROSITE" id="PS50043">
    <property type="entry name" value="HTH_LUXR_2"/>
    <property type="match status" value="1"/>
</dbReference>
<gene>
    <name evidence="9" type="ORF">PIN31115_01044</name>
</gene>
<dbReference type="SMART" id="SM00448">
    <property type="entry name" value="REC"/>
    <property type="match status" value="1"/>
</dbReference>
<feature type="domain" description="HTH luxR-type" evidence="7">
    <location>
        <begin position="160"/>
        <end position="225"/>
    </location>
</feature>
<dbReference type="InterPro" id="IPR011006">
    <property type="entry name" value="CheY-like_superfamily"/>
</dbReference>
<proteinExistence type="predicted"/>
<accession>A0A5E4SX59</accession>
<dbReference type="Pfam" id="PF00196">
    <property type="entry name" value="GerE"/>
    <property type="match status" value="1"/>
</dbReference>
<evidence type="ECO:0000256" key="4">
    <source>
        <dbReference type="ARBA" id="ARBA00023125"/>
    </source>
</evidence>
<keyword evidence="10" id="KW-1185">Reference proteome</keyword>
<dbReference type="InterPro" id="IPR001789">
    <property type="entry name" value="Sig_transdc_resp-reg_receiver"/>
</dbReference>
<dbReference type="SUPFAM" id="SSF46894">
    <property type="entry name" value="C-terminal effector domain of the bipartite response regulators"/>
    <property type="match status" value="1"/>
</dbReference>
<organism evidence="9 10">
    <name type="scientific">Pandoraea iniqua</name>
    <dbReference type="NCBI Taxonomy" id="2508288"/>
    <lineage>
        <taxon>Bacteria</taxon>
        <taxon>Pseudomonadati</taxon>
        <taxon>Pseudomonadota</taxon>
        <taxon>Betaproteobacteria</taxon>
        <taxon>Burkholderiales</taxon>
        <taxon>Burkholderiaceae</taxon>
        <taxon>Pandoraea</taxon>
    </lineage>
</organism>
<sequence length="227" mass="24579">MDWNAVNPLRIVILDDHEVVLRGLVSCLSAEIDLRVVGSFTRVPDLLVELARGSTDLAVIDFSLGGDQMDGLNLIQVLQRKHPSLPLVMLSSHFDVATVDLAMRAGIRGYVGKTEGLAALVNAVRIVASGRLYFSPQIAEALPLGKTAARPEIPGPNSSLLTSMASLSPKEREVVRCALEGMSVKQIAEKFSRSNKTISAQKQSAYRKLGITTDNELFRIGALWGDI</sequence>
<evidence type="ECO:0000259" key="7">
    <source>
        <dbReference type="PROSITE" id="PS50043"/>
    </source>
</evidence>
<dbReference type="RefSeq" id="WP_174995968.1">
    <property type="nucleotide sequence ID" value="NZ_CABPSI010000001.1"/>
</dbReference>
<keyword evidence="1 6" id="KW-0597">Phosphoprotein</keyword>
<dbReference type="InterPro" id="IPR001261">
    <property type="entry name" value="ArgE/DapE_CS"/>
</dbReference>
<keyword evidence="2" id="KW-0378">Hydrolase</keyword>
<evidence type="ECO:0000256" key="6">
    <source>
        <dbReference type="PROSITE-ProRule" id="PRU00169"/>
    </source>
</evidence>
<keyword evidence="5" id="KW-0804">Transcription</keyword>
<dbReference type="PANTHER" id="PTHR44688">
    <property type="entry name" value="DNA-BINDING TRANSCRIPTIONAL ACTIVATOR DEVR_DOSR"/>
    <property type="match status" value="1"/>
</dbReference>
<dbReference type="SMART" id="SM00421">
    <property type="entry name" value="HTH_LUXR"/>
    <property type="match status" value="1"/>
</dbReference>
<dbReference type="AlphaFoldDB" id="A0A5E4SX59"/>
<dbReference type="CDD" id="cd06170">
    <property type="entry name" value="LuxR_C_like"/>
    <property type="match status" value="1"/>
</dbReference>